<gene>
    <name evidence="1" type="ORF">SVXNc_0043</name>
</gene>
<dbReference type="EMBL" id="CP104395">
    <property type="protein sequence ID" value="WEL19075.1"/>
    <property type="molecule type" value="Genomic_DNA"/>
</dbReference>
<dbReference type="CDD" id="cd00090">
    <property type="entry name" value="HTH_ARSR"/>
    <property type="match status" value="1"/>
</dbReference>
<dbReference type="Proteomes" id="UP001218034">
    <property type="component" value="Chromosome"/>
</dbReference>
<proteinExistence type="predicted"/>
<dbReference type="Gene3D" id="1.10.10.10">
    <property type="entry name" value="Winged helix-like DNA-binding domain superfamily/Winged helix DNA-binding domain"/>
    <property type="match status" value="1"/>
</dbReference>
<keyword evidence="2" id="KW-1185">Reference proteome</keyword>
<reference evidence="1 2" key="1">
    <citation type="submission" date="2022-09" db="EMBL/GenBank/DDBJ databases">
        <title>Xylan utilization by haloarchaea-nanohaloarchaea associations.</title>
        <authorList>
            <person name="Yakimov M."/>
        </authorList>
    </citation>
    <scope>NUCLEOTIDE SEQUENCE [LARGE SCALE GENOMIC DNA]</scope>
    <source>
        <strain evidence="1 2">SVXNc</strain>
    </source>
</reference>
<dbReference type="RefSeq" id="WP_347721947.1">
    <property type="nucleotide sequence ID" value="NZ_CP104395.1"/>
</dbReference>
<organism evidence="1 2">
    <name type="scientific">Candidatus Nanohalococcus occultus</name>
    <dbReference type="NCBI Taxonomy" id="2978047"/>
    <lineage>
        <taxon>Archaea</taxon>
        <taxon>Candidatus Nanohalarchaeota</taxon>
        <taxon>Candidatus Nanohalarchaeota incertae sedis</taxon>
        <taxon>Candidatus Nanohalococcus</taxon>
    </lineage>
</organism>
<dbReference type="InterPro" id="IPR011991">
    <property type="entry name" value="ArsR-like_HTH"/>
</dbReference>
<dbReference type="InterPro" id="IPR036388">
    <property type="entry name" value="WH-like_DNA-bd_sf"/>
</dbReference>
<evidence type="ECO:0000313" key="1">
    <source>
        <dbReference type="EMBL" id="WEL19075.1"/>
    </source>
</evidence>
<dbReference type="InterPro" id="IPR036390">
    <property type="entry name" value="WH_DNA-bd_sf"/>
</dbReference>
<sequence length="119" mass="13480">MEPTHKTPTEIFVKEKPVMALLVIYEAESEIYPSKVSKAIDSTYSHTVKIISKMEEQGIVETEKQGRKRLLKLTELGNSYAEILLKLVDLEDGFPYRTQLGRSYGFFSKKDSGSENFAG</sequence>
<dbReference type="GeneID" id="98290085"/>
<dbReference type="SUPFAM" id="SSF46785">
    <property type="entry name" value="Winged helix' DNA-binding domain"/>
    <property type="match status" value="1"/>
</dbReference>
<name>A0ABY8CF08_9ARCH</name>
<protein>
    <submittedName>
        <fullName evidence="1">Transcriptional regulator, contains HTH domain</fullName>
    </submittedName>
</protein>
<evidence type="ECO:0000313" key="2">
    <source>
        <dbReference type="Proteomes" id="UP001218034"/>
    </source>
</evidence>
<accession>A0ABY8CF08</accession>